<gene>
    <name evidence="1" type="ORF">HYN04_08975</name>
</gene>
<proteinExistence type="predicted"/>
<dbReference type="SUPFAM" id="SSF54637">
    <property type="entry name" value="Thioesterase/thiol ester dehydrase-isomerase"/>
    <property type="match status" value="1"/>
</dbReference>
<dbReference type="RefSeq" id="WP_110450453.1">
    <property type="nucleotide sequence ID" value="NZ_CP029479.1"/>
</dbReference>
<name>A0A2Z3HUQ8_9CAUL</name>
<evidence type="ECO:0000313" key="2">
    <source>
        <dbReference type="Proteomes" id="UP000247763"/>
    </source>
</evidence>
<dbReference type="EMBL" id="CP029479">
    <property type="protein sequence ID" value="AWM77886.1"/>
    <property type="molecule type" value="Genomic_DNA"/>
</dbReference>
<dbReference type="Gene3D" id="3.10.129.10">
    <property type="entry name" value="Hotdog Thioesterase"/>
    <property type="match status" value="1"/>
</dbReference>
<reference evidence="2" key="1">
    <citation type="submission" date="2018-05" db="EMBL/GenBank/DDBJ databases">
        <title>Genome sequencing of Phenylobacterium sp. HYN0004.</title>
        <authorList>
            <person name="Yi H."/>
            <person name="Baek C."/>
        </authorList>
    </citation>
    <scope>NUCLEOTIDE SEQUENCE [LARGE SCALE GENOMIC DNA]</scope>
    <source>
        <strain evidence="2">HYN0004</strain>
    </source>
</reference>
<sequence>MSGIVIAQRFCGPPSSGNGGYCAGLLAEGIPGPATAVLKARIPLDAPLDLLGDAGHQMLKSEAGEVIGEGLPATPDALPEVPSPPTWEAAVVAEARHIGIGQRFHPICFSCGPERAEGDGLRVFAGQVEGAPEGHLACTWTPHPNFADASGLIPTPVIWAALDCPGFFAWVVREGRHGALLGTMTGEVLRHPRAGEACIVTAWPLERSGRKETAGVALFSAQGELLARAYQVWIVMNAPPRPAAA</sequence>
<dbReference type="KEGG" id="phb:HYN04_08975"/>
<evidence type="ECO:0008006" key="3">
    <source>
        <dbReference type="Google" id="ProtNLM"/>
    </source>
</evidence>
<organism evidence="1 2">
    <name type="scientific">Phenylobacterium parvum</name>
    <dbReference type="NCBI Taxonomy" id="2201350"/>
    <lineage>
        <taxon>Bacteria</taxon>
        <taxon>Pseudomonadati</taxon>
        <taxon>Pseudomonadota</taxon>
        <taxon>Alphaproteobacteria</taxon>
        <taxon>Caulobacterales</taxon>
        <taxon>Caulobacteraceae</taxon>
        <taxon>Phenylobacterium</taxon>
    </lineage>
</organism>
<protein>
    <recommendedName>
        <fullName evidence="3">Thioesterase family protein</fullName>
    </recommendedName>
</protein>
<dbReference type="OrthoDB" id="5495835at2"/>
<dbReference type="InterPro" id="IPR029069">
    <property type="entry name" value="HotDog_dom_sf"/>
</dbReference>
<dbReference type="AlphaFoldDB" id="A0A2Z3HUQ8"/>
<dbReference type="Proteomes" id="UP000247763">
    <property type="component" value="Chromosome"/>
</dbReference>
<keyword evidence="2" id="KW-1185">Reference proteome</keyword>
<evidence type="ECO:0000313" key="1">
    <source>
        <dbReference type="EMBL" id="AWM77886.1"/>
    </source>
</evidence>
<accession>A0A2Z3HUQ8</accession>